<keyword evidence="1" id="KW-0472">Membrane</keyword>
<evidence type="ECO:0000259" key="3">
    <source>
        <dbReference type="Pfam" id="PF17802"/>
    </source>
</evidence>
<dbReference type="EMBL" id="JARQBJ010000006">
    <property type="protein sequence ID" value="MDT2811156.1"/>
    <property type="molecule type" value="Genomic_DNA"/>
</dbReference>
<keyword evidence="1" id="KW-0812">Transmembrane</keyword>
<protein>
    <submittedName>
        <fullName evidence="4">Pilin N-terminal domain-containing protein</fullName>
    </submittedName>
</protein>
<dbReference type="Pfam" id="PF17802">
    <property type="entry name" value="SpaA"/>
    <property type="match status" value="1"/>
</dbReference>
<dbReference type="Proteomes" id="UP001256711">
    <property type="component" value="Unassembled WGS sequence"/>
</dbReference>
<evidence type="ECO:0000259" key="2">
    <source>
        <dbReference type="Pfam" id="PF16555"/>
    </source>
</evidence>
<dbReference type="InterPro" id="IPR032364">
    <property type="entry name" value="GramPos_pilinD1_N"/>
</dbReference>
<feature type="domain" description="Gram-positive pilin subunit D1 N-terminal" evidence="2">
    <location>
        <begin position="36"/>
        <end position="185"/>
    </location>
</feature>
<feature type="transmembrane region" description="Helical" evidence="1">
    <location>
        <begin position="600"/>
        <end position="622"/>
    </location>
</feature>
<accession>A0AAW8U0E4</accession>
<dbReference type="Gene3D" id="2.60.40.740">
    <property type="match status" value="1"/>
</dbReference>
<dbReference type="InterPro" id="IPR026466">
    <property type="entry name" value="Fim_isopep_form_D2_dom"/>
</dbReference>
<feature type="domain" description="SpaA-like prealbumin fold" evidence="3">
    <location>
        <begin position="474"/>
        <end position="591"/>
    </location>
</feature>
<organism evidence="4 5">
    <name type="scientific">Enterococcus asini</name>
    <dbReference type="NCBI Taxonomy" id="57732"/>
    <lineage>
        <taxon>Bacteria</taxon>
        <taxon>Bacillati</taxon>
        <taxon>Bacillota</taxon>
        <taxon>Bacilli</taxon>
        <taxon>Lactobacillales</taxon>
        <taxon>Enterococcaceae</taxon>
        <taxon>Enterococcus</taxon>
    </lineage>
</organism>
<gene>
    <name evidence="4" type="ORF">P7H43_11765</name>
</gene>
<dbReference type="InterPro" id="IPR041033">
    <property type="entry name" value="SpaA_PFL_dom_1"/>
</dbReference>
<dbReference type="InterPro" id="IPR013783">
    <property type="entry name" value="Ig-like_fold"/>
</dbReference>
<name>A0AAW8U0E4_9ENTE</name>
<evidence type="ECO:0000313" key="4">
    <source>
        <dbReference type="EMBL" id="MDT2811156.1"/>
    </source>
</evidence>
<sequence>MRRRKLVTIILGIIMVLPLFLGLGGMKDVMGTEKPNQTVTLHKRKFATMPADKKNTGDLMDDFGGDPLAGAIFTAYDVTTAYWEAYDEATGTDAEKSSAATTAVLALKNTVTGGTAFAATDTDGIATKALPKKSGGRNAIYLFIETTSPAGVVQGASMPFVLGLPVYNEGTDIEKETVHVYPKNVYSELTLGFTKYGVNAEGVLEEGGLARAEFILKGENGSYYNTSTRAFDLTEEQALAQTTQIASAAGGVVSVPNLVLDPGDYEFYEIDSAVSKAGLQAEDSMLYHYAAAKNPLVTAHVSRDMTITYDYYDITTTKQEKQTTASAYNYQVPAPKKDADDKDVDTDQEINFTISQKIPTDIKNYTTFSLIDEFDEELGLVNATDAALLAEIKGSMTSLADLVTGVTISGNTFTVNFDLDSLKAHAGETISFKVKMAVKPGANLDTEIENKITFDNDFAPKTDTDSVKTYGKSFLKIDMDTEEALAGAKFYVKKGDLYLGTRAGKMTWEAPTSTTKGEDGRYPFADGFVAKELTSSAEGKFSVAGLAQTDTNGEITYELEEFVAPDGYALLQNTIEFVADDGTEELPVANKHKGSLPSTGGSGIVAFVLIGVVAVGGAVLYFTKGRRQIEG</sequence>
<dbReference type="RefSeq" id="WP_311835757.1">
    <property type="nucleotide sequence ID" value="NZ_JARQBJ010000006.1"/>
</dbReference>
<dbReference type="AlphaFoldDB" id="A0AAW8U0E4"/>
<dbReference type="NCBIfam" id="TIGR01167">
    <property type="entry name" value="LPXTG_anchor"/>
    <property type="match status" value="1"/>
</dbReference>
<evidence type="ECO:0000313" key="5">
    <source>
        <dbReference type="Proteomes" id="UP001256711"/>
    </source>
</evidence>
<dbReference type="NCBIfam" id="TIGR04226">
    <property type="entry name" value="RrgB_K2N_iso_D2"/>
    <property type="match status" value="1"/>
</dbReference>
<dbReference type="Pfam" id="PF16555">
    <property type="entry name" value="GramPos_pilinD1"/>
    <property type="match status" value="1"/>
</dbReference>
<proteinExistence type="predicted"/>
<dbReference type="Gene3D" id="2.60.40.10">
    <property type="entry name" value="Immunoglobulins"/>
    <property type="match status" value="2"/>
</dbReference>
<comment type="caution">
    <text evidence="4">The sequence shown here is derived from an EMBL/GenBank/DDBJ whole genome shotgun (WGS) entry which is preliminary data.</text>
</comment>
<reference evidence="4" key="1">
    <citation type="submission" date="2023-03" db="EMBL/GenBank/DDBJ databases">
        <authorList>
            <person name="Shen W."/>
            <person name="Cai J."/>
        </authorList>
    </citation>
    <scope>NUCLEOTIDE SEQUENCE</scope>
    <source>
        <strain evidence="4">B226-2</strain>
    </source>
</reference>
<keyword evidence="1" id="KW-1133">Transmembrane helix</keyword>
<evidence type="ECO:0000256" key="1">
    <source>
        <dbReference type="SAM" id="Phobius"/>
    </source>
</evidence>